<reference evidence="2 3" key="1">
    <citation type="submission" date="2021-01" db="EMBL/GenBank/DDBJ databases">
        <title>Whole genome shotgun sequence of Asanoa iriomotensis NBRC 100142.</title>
        <authorList>
            <person name="Komaki H."/>
            <person name="Tamura T."/>
        </authorList>
    </citation>
    <scope>NUCLEOTIDE SEQUENCE [LARGE SCALE GENOMIC DNA]</scope>
    <source>
        <strain evidence="2 3">NBRC 100142</strain>
    </source>
</reference>
<comment type="caution">
    <text evidence="2">The sequence shown here is derived from an EMBL/GenBank/DDBJ whole genome shotgun (WGS) entry which is preliminary data.</text>
</comment>
<accession>A0ABQ4C7J8</accession>
<sequence>MSAPIFVPPHRSSETRPASATTVQAAGAAHLPQGDRIGGIRAAFADLDLTDPVAAFTYGLAMGQAIEREASDRNDDMVHRAAMRDVRTLIDWADQRATADQPGPRERDHHGGRASSWGPPTPRYNGAYSR</sequence>
<gene>
    <name evidence="2" type="ORF">Air01nite_48580</name>
</gene>
<feature type="region of interest" description="Disordered" evidence="1">
    <location>
        <begin position="1"/>
        <end position="27"/>
    </location>
</feature>
<dbReference type="RefSeq" id="WP_203705487.1">
    <property type="nucleotide sequence ID" value="NZ_BAAALU010000011.1"/>
</dbReference>
<proteinExistence type="predicted"/>
<evidence type="ECO:0000256" key="1">
    <source>
        <dbReference type="SAM" id="MobiDB-lite"/>
    </source>
</evidence>
<feature type="compositionally biased region" description="Low complexity" evidence="1">
    <location>
        <begin position="18"/>
        <end position="27"/>
    </location>
</feature>
<keyword evidence="3" id="KW-1185">Reference proteome</keyword>
<evidence type="ECO:0000313" key="2">
    <source>
        <dbReference type="EMBL" id="GIF58763.1"/>
    </source>
</evidence>
<feature type="region of interest" description="Disordered" evidence="1">
    <location>
        <begin position="93"/>
        <end position="130"/>
    </location>
</feature>
<dbReference type="Proteomes" id="UP000624325">
    <property type="component" value="Unassembled WGS sequence"/>
</dbReference>
<evidence type="ECO:0000313" key="3">
    <source>
        <dbReference type="Proteomes" id="UP000624325"/>
    </source>
</evidence>
<protein>
    <submittedName>
        <fullName evidence="2">Uncharacterized protein</fullName>
    </submittedName>
</protein>
<name>A0ABQ4C7J8_9ACTN</name>
<organism evidence="2 3">
    <name type="scientific">Asanoa iriomotensis</name>
    <dbReference type="NCBI Taxonomy" id="234613"/>
    <lineage>
        <taxon>Bacteria</taxon>
        <taxon>Bacillati</taxon>
        <taxon>Actinomycetota</taxon>
        <taxon>Actinomycetes</taxon>
        <taxon>Micromonosporales</taxon>
        <taxon>Micromonosporaceae</taxon>
        <taxon>Asanoa</taxon>
    </lineage>
</organism>
<dbReference type="EMBL" id="BONC01000036">
    <property type="protein sequence ID" value="GIF58763.1"/>
    <property type="molecule type" value="Genomic_DNA"/>
</dbReference>